<comment type="similarity">
    <text evidence="1 5">Belongs to the glycosyl hydrolase 2 family.</text>
</comment>
<dbReference type="EMBL" id="JAGPXD010000002">
    <property type="protein sequence ID" value="KAH7369161.1"/>
    <property type="molecule type" value="Genomic_DNA"/>
</dbReference>
<evidence type="ECO:0000256" key="5">
    <source>
        <dbReference type="RuleBase" id="RU361154"/>
    </source>
</evidence>
<feature type="domain" description="Beta galactosidase small chain/" evidence="6">
    <location>
        <begin position="758"/>
        <end position="1045"/>
    </location>
</feature>
<dbReference type="Pfam" id="PF16353">
    <property type="entry name" value="LacZ_4"/>
    <property type="match status" value="1"/>
</dbReference>
<dbReference type="InterPro" id="IPR050347">
    <property type="entry name" value="Bact_Beta-galactosidase"/>
</dbReference>
<organism evidence="7 8">
    <name type="scientific">Plectosphaerella cucumerina</name>
    <dbReference type="NCBI Taxonomy" id="40658"/>
    <lineage>
        <taxon>Eukaryota</taxon>
        <taxon>Fungi</taxon>
        <taxon>Dikarya</taxon>
        <taxon>Ascomycota</taxon>
        <taxon>Pezizomycotina</taxon>
        <taxon>Sordariomycetes</taxon>
        <taxon>Hypocreomycetidae</taxon>
        <taxon>Glomerellales</taxon>
        <taxon>Plectosphaerellaceae</taxon>
        <taxon>Plectosphaerella</taxon>
    </lineage>
</organism>
<dbReference type="InterPro" id="IPR013783">
    <property type="entry name" value="Ig-like_fold"/>
</dbReference>
<gene>
    <name evidence="7" type="ORF">B0T11DRAFT_305291</name>
</gene>
<dbReference type="InterPro" id="IPR006103">
    <property type="entry name" value="Glyco_hydro_2_cat"/>
</dbReference>
<evidence type="ECO:0000313" key="7">
    <source>
        <dbReference type="EMBL" id="KAH7369161.1"/>
    </source>
</evidence>
<accession>A0A8K0TP50</accession>
<dbReference type="FunFam" id="3.20.20.80:FF:000018">
    <property type="entry name" value="Beta-galactosidase"/>
    <property type="match status" value="1"/>
</dbReference>
<dbReference type="Gene3D" id="2.60.120.260">
    <property type="entry name" value="Galactose-binding domain-like"/>
    <property type="match status" value="1"/>
</dbReference>
<dbReference type="InterPro" id="IPR023230">
    <property type="entry name" value="Glyco_hydro_2_CS"/>
</dbReference>
<evidence type="ECO:0000256" key="2">
    <source>
        <dbReference type="ARBA" id="ARBA00022801"/>
    </source>
</evidence>
<name>A0A8K0TP50_9PEZI</name>
<dbReference type="InterPro" id="IPR008979">
    <property type="entry name" value="Galactose-bd-like_sf"/>
</dbReference>
<dbReference type="PANTHER" id="PTHR46323:SF1">
    <property type="entry name" value="LACTASE"/>
    <property type="match status" value="1"/>
</dbReference>
<dbReference type="Gene3D" id="2.60.40.10">
    <property type="entry name" value="Immunoglobulins"/>
    <property type="match status" value="2"/>
</dbReference>
<dbReference type="GO" id="GO:0030246">
    <property type="term" value="F:carbohydrate binding"/>
    <property type="evidence" value="ECO:0007669"/>
    <property type="project" value="InterPro"/>
</dbReference>
<dbReference type="Pfam" id="PF02837">
    <property type="entry name" value="Glyco_hydro_2_N"/>
    <property type="match status" value="1"/>
</dbReference>
<dbReference type="InterPro" id="IPR017853">
    <property type="entry name" value="GH"/>
</dbReference>
<dbReference type="InterPro" id="IPR014718">
    <property type="entry name" value="GH-type_carb-bd"/>
</dbReference>
<dbReference type="Pfam" id="PF00703">
    <property type="entry name" value="Glyco_hydro_2"/>
    <property type="match status" value="1"/>
</dbReference>
<dbReference type="SMART" id="SM01038">
    <property type="entry name" value="Bgal_small_N"/>
    <property type="match status" value="1"/>
</dbReference>
<dbReference type="AlphaFoldDB" id="A0A8K0TP50"/>
<dbReference type="InterPro" id="IPR006104">
    <property type="entry name" value="Glyco_hydro_2_N"/>
</dbReference>
<dbReference type="SUPFAM" id="SSF49785">
    <property type="entry name" value="Galactose-binding domain-like"/>
    <property type="match status" value="1"/>
</dbReference>
<dbReference type="InterPro" id="IPR006102">
    <property type="entry name" value="Ig-like_GH2"/>
</dbReference>
<dbReference type="OrthoDB" id="408320at2759"/>
<comment type="caution">
    <text evidence="7">The sequence shown here is derived from an EMBL/GenBank/DDBJ whole genome shotgun (WGS) entry which is preliminary data.</text>
</comment>
<proteinExistence type="inferred from homology"/>
<dbReference type="GO" id="GO:0004565">
    <property type="term" value="F:beta-galactosidase activity"/>
    <property type="evidence" value="ECO:0007669"/>
    <property type="project" value="InterPro"/>
</dbReference>
<evidence type="ECO:0000313" key="8">
    <source>
        <dbReference type="Proteomes" id="UP000813385"/>
    </source>
</evidence>
<dbReference type="Gene3D" id="2.70.98.10">
    <property type="match status" value="1"/>
</dbReference>
<dbReference type="SUPFAM" id="SSF51445">
    <property type="entry name" value="(Trans)glycosidases"/>
    <property type="match status" value="1"/>
</dbReference>
<sequence length="1049" mass="116829">MASTTSLPLQELEGTPDYQNPAVIRRNTLAPRSYYIPETALLLNGSWDFSYALTPEEAPTPEEADSELPEDSWGKIDVPGHWQLQGRGRPHYTNTQFPIPVCPPFVPTENPTGVYKRTFHVPSAWDTDSELRLRFDGVDCAYHVWVNGSLVGYAEGARNASEFDVSPFVDRNGPNSLFVKVYQWATSTYIEDQDQWYLSGIFRDVHLIAFPSTDRIDDWFIRTDLDAKYEDATLQLTVDVKASRDATLKVTVSELPKNGGAVLYTQEASVAADASKVDVEIAVSNPKKWTAETPHLYRVDLELGSHKVHQNVGFRKVELKDGLITVNGVPVRFYGVNRHEHHPHFGRAVPLDFIKKDLLLMKTHNINSLRCSHYPPHPALFDLADELGLWVMDEADLEAHGFYDAIARPMDIPEEWDYEIRKEKTFIPAAKYTSDNKDWQHAYIDRMVQLVQRDKNHASIIIWSLGNEAFYGQNQKAMYDWGKAFDPTRPIHYEGDTQAASADMFSYMYPPIDRLLKLVKSEGVKEDGSYDKPIVLCEFAHAMGNGPGGLDDYIDAFENNRRLQGGWIWEWANHGIWKEDADGKAYYGYGGDFGEWPHDGTFVMDGLLHSDHTPTPGLVELKKAYQPLQLSIKDNKLVIKNKYDFVGVQHLVATFKVEELGESRTVAAAGTLDIPSIAAGETLTLDLPASVSAVKSDKELFLTVTFRLKDSTGWAEPGHEIAWVQAPIQAPQEIDASKVALNTLSSPLKVTKSRARATVSGLDFSFVFDTARGVLNSWVAGGQTLLEKDPATGAAILPDFYRPPTDNDQPNDHPYWVRYGVHKMTSQLRSLDIAEAADKVTVTTKTFLSPPVLEWGFETTTTYTVSAAGSLTVDVALVPTGKKPDNVPRAGLNLRLPKSLNTVKYLGLGPGESYPDKQSAQRLGIYSATVPELHQHYDVPQEQGNRMGARFVNITEGHGRGIRATPSAASAWSNPEWRNFSWQASHYSTEAVVAAKHPCDLVEGDATLLRLDAKVMGVGTAACGPGVREDLKVHTEEMKFGFVLERAGF</sequence>
<protein>
    <recommendedName>
        <fullName evidence="4">Lactase</fullName>
    </recommendedName>
</protein>
<keyword evidence="8" id="KW-1185">Reference proteome</keyword>
<evidence type="ECO:0000259" key="6">
    <source>
        <dbReference type="SMART" id="SM01038"/>
    </source>
</evidence>
<dbReference type="SUPFAM" id="SSF49303">
    <property type="entry name" value="beta-Galactosidase/glucuronidase domain"/>
    <property type="match status" value="2"/>
</dbReference>
<evidence type="ECO:0000256" key="4">
    <source>
        <dbReference type="ARBA" id="ARBA00032230"/>
    </source>
</evidence>
<dbReference type="GO" id="GO:0005990">
    <property type="term" value="P:lactose catabolic process"/>
    <property type="evidence" value="ECO:0007669"/>
    <property type="project" value="TreeGrafter"/>
</dbReference>
<dbReference type="InterPro" id="IPR004199">
    <property type="entry name" value="B-gal_small/dom_5"/>
</dbReference>
<dbReference type="Pfam" id="PF02836">
    <property type="entry name" value="Glyco_hydro_2_C"/>
    <property type="match status" value="1"/>
</dbReference>
<dbReference type="SUPFAM" id="SSF74650">
    <property type="entry name" value="Galactose mutarotase-like"/>
    <property type="match status" value="1"/>
</dbReference>
<dbReference type="PANTHER" id="PTHR46323">
    <property type="entry name" value="BETA-GALACTOSIDASE"/>
    <property type="match status" value="1"/>
</dbReference>
<dbReference type="PROSITE" id="PS00719">
    <property type="entry name" value="GLYCOSYL_HYDROL_F2_1"/>
    <property type="match status" value="1"/>
</dbReference>
<dbReference type="InterPro" id="IPR023232">
    <property type="entry name" value="Glyco_hydro_2_AS"/>
</dbReference>
<evidence type="ECO:0000256" key="1">
    <source>
        <dbReference type="ARBA" id="ARBA00007401"/>
    </source>
</evidence>
<reference evidence="7" key="1">
    <citation type="journal article" date="2021" name="Nat. Commun.">
        <title>Genetic determinants of endophytism in the Arabidopsis root mycobiome.</title>
        <authorList>
            <person name="Mesny F."/>
            <person name="Miyauchi S."/>
            <person name="Thiergart T."/>
            <person name="Pickel B."/>
            <person name="Atanasova L."/>
            <person name="Karlsson M."/>
            <person name="Huettel B."/>
            <person name="Barry K.W."/>
            <person name="Haridas S."/>
            <person name="Chen C."/>
            <person name="Bauer D."/>
            <person name="Andreopoulos W."/>
            <person name="Pangilinan J."/>
            <person name="LaButti K."/>
            <person name="Riley R."/>
            <person name="Lipzen A."/>
            <person name="Clum A."/>
            <person name="Drula E."/>
            <person name="Henrissat B."/>
            <person name="Kohler A."/>
            <person name="Grigoriev I.V."/>
            <person name="Martin F.M."/>
            <person name="Hacquard S."/>
        </authorList>
    </citation>
    <scope>NUCLEOTIDE SEQUENCE</scope>
    <source>
        <strain evidence="7">MPI-CAGE-AT-0016</strain>
    </source>
</reference>
<evidence type="ECO:0000256" key="3">
    <source>
        <dbReference type="ARBA" id="ARBA00023295"/>
    </source>
</evidence>
<dbReference type="PROSITE" id="PS00608">
    <property type="entry name" value="GLYCOSYL_HYDROL_F2_2"/>
    <property type="match status" value="1"/>
</dbReference>
<dbReference type="Pfam" id="PF02929">
    <property type="entry name" value="Bgal_small_N"/>
    <property type="match status" value="1"/>
</dbReference>
<dbReference type="Proteomes" id="UP000813385">
    <property type="component" value="Unassembled WGS sequence"/>
</dbReference>
<dbReference type="Gene3D" id="3.20.20.80">
    <property type="entry name" value="Glycosidases"/>
    <property type="match status" value="1"/>
</dbReference>
<dbReference type="PRINTS" id="PR00132">
    <property type="entry name" value="GLHYDRLASE2"/>
</dbReference>
<keyword evidence="2 5" id="KW-0378">Hydrolase</keyword>
<dbReference type="InterPro" id="IPR011013">
    <property type="entry name" value="Gal_mutarotase_sf_dom"/>
</dbReference>
<dbReference type="GO" id="GO:0009341">
    <property type="term" value="C:beta-galactosidase complex"/>
    <property type="evidence" value="ECO:0007669"/>
    <property type="project" value="InterPro"/>
</dbReference>
<dbReference type="InterPro" id="IPR036156">
    <property type="entry name" value="Beta-gal/glucu_dom_sf"/>
</dbReference>
<keyword evidence="3 5" id="KW-0326">Glycosidase</keyword>
<dbReference type="InterPro" id="IPR032312">
    <property type="entry name" value="LacZ_4"/>
</dbReference>
<dbReference type="InterPro" id="IPR006101">
    <property type="entry name" value="Glyco_hydro_2"/>
</dbReference>